<dbReference type="CDD" id="cd02440">
    <property type="entry name" value="AdoMet_MTases"/>
    <property type="match status" value="1"/>
</dbReference>
<proteinExistence type="predicted"/>
<dbReference type="Gene3D" id="3.40.50.150">
    <property type="entry name" value="Vaccinia Virus protein VP39"/>
    <property type="match status" value="1"/>
</dbReference>
<dbReference type="EMBL" id="BAEH01000035">
    <property type="protein sequence ID" value="GAB17532.1"/>
    <property type="molecule type" value="Genomic_DNA"/>
</dbReference>
<organism evidence="2 3">
    <name type="scientific">Gordonia effusa NBRC 100432</name>
    <dbReference type="NCBI Taxonomy" id="1077974"/>
    <lineage>
        <taxon>Bacteria</taxon>
        <taxon>Bacillati</taxon>
        <taxon>Actinomycetota</taxon>
        <taxon>Actinomycetes</taxon>
        <taxon>Mycobacteriales</taxon>
        <taxon>Gordoniaceae</taxon>
        <taxon>Gordonia</taxon>
    </lineage>
</organism>
<dbReference type="OrthoDB" id="9805171at2"/>
<feature type="domain" description="Methyltransferase type 11" evidence="1">
    <location>
        <begin position="53"/>
        <end position="147"/>
    </location>
</feature>
<dbReference type="RefSeq" id="WP_007316870.1">
    <property type="nucleotide sequence ID" value="NZ_BAEH01000035.1"/>
</dbReference>
<comment type="caution">
    <text evidence="2">The sequence shown here is derived from an EMBL/GenBank/DDBJ whole genome shotgun (WGS) entry which is preliminary data.</text>
</comment>
<keyword evidence="3" id="KW-1185">Reference proteome</keyword>
<dbReference type="AlphaFoldDB" id="H0QXI1"/>
<reference evidence="2 3" key="1">
    <citation type="submission" date="2011-12" db="EMBL/GenBank/DDBJ databases">
        <title>Whole genome shotgun sequence of Gordonia effusa NBRC 100432.</title>
        <authorList>
            <person name="Yoshida I."/>
            <person name="Takarada H."/>
            <person name="Hosoyama A."/>
            <person name="Tsuchikane K."/>
            <person name="Katsumata H."/>
            <person name="Yamazaki S."/>
            <person name="Fujita N."/>
        </authorList>
    </citation>
    <scope>NUCLEOTIDE SEQUENCE [LARGE SCALE GENOMIC DNA]</scope>
    <source>
        <strain evidence="2 3">NBRC 100432</strain>
    </source>
</reference>
<gene>
    <name evidence="2" type="ORF">GOEFS_035_00640</name>
</gene>
<evidence type="ECO:0000313" key="2">
    <source>
        <dbReference type="EMBL" id="GAB17532.1"/>
    </source>
</evidence>
<name>H0QXI1_9ACTN</name>
<dbReference type="InterPro" id="IPR013216">
    <property type="entry name" value="Methyltransf_11"/>
</dbReference>
<dbReference type="eggNOG" id="COG2226">
    <property type="taxonomic scope" value="Bacteria"/>
</dbReference>
<dbReference type="Pfam" id="PF08241">
    <property type="entry name" value="Methyltransf_11"/>
    <property type="match status" value="1"/>
</dbReference>
<sequence length="270" mass="29053">MDSTELPFAQRTPADMPGHWLLARLGKRVLRPGGAELSELMLNDLPIAGADVLEIAPGLGRTATEVLNRDPGSYVGVESDAAAVTLTKSIIGGAGEVVEADASATGLPDASVDIAIGEAMLTMQSARGKGTIVAEAHRVLRDGGHYAVHELAIHPDTLPAEDKTELQRTLARSIKVNARPLTEAEWRELFLANGFEVIQVRFAPMALLQPRRIIADEGFIGALRFIGNVIRDGESRARVLQMRSTFRKYRANLAAIELVVRKVPQPGEVG</sequence>
<dbReference type="STRING" id="1077974.GOEFS_035_00640"/>
<dbReference type="InterPro" id="IPR029063">
    <property type="entry name" value="SAM-dependent_MTases_sf"/>
</dbReference>
<dbReference type="GO" id="GO:0008757">
    <property type="term" value="F:S-adenosylmethionine-dependent methyltransferase activity"/>
    <property type="evidence" value="ECO:0007669"/>
    <property type="project" value="InterPro"/>
</dbReference>
<dbReference type="Proteomes" id="UP000035034">
    <property type="component" value="Unassembled WGS sequence"/>
</dbReference>
<evidence type="ECO:0000259" key="1">
    <source>
        <dbReference type="Pfam" id="PF08241"/>
    </source>
</evidence>
<accession>H0QXI1</accession>
<protein>
    <recommendedName>
        <fullName evidence="1">Methyltransferase type 11 domain-containing protein</fullName>
    </recommendedName>
</protein>
<dbReference type="SUPFAM" id="SSF53335">
    <property type="entry name" value="S-adenosyl-L-methionine-dependent methyltransferases"/>
    <property type="match status" value="1"/>
</dbReference>
<evidence type="ECO:0000313" key="3">
    <source>
        <dbReference type="Proteomes" id="UP000035034"/>
    </source>
</evidence>